<evidence type="ECO:0000313" key="3">
    <source>
        <dbReference type="Proteomes" id="UP000317550"/>
    </source>
</evidence>
<dbReference type="EMBL" id="CP041730">
    <property type="protein sequence ID" value="QDQ28868.1"/>
    <property type="molecule type" value="Genomic_DNA"/>
</dbReference>
<organism evidence="2 3">
    <name type="scientific">Chitinimonas arctica</name>
    <dbReference type="NCBI Taxonomy" id="2594795"/>
    <lineage>
        <taxon>Bacteria</taxon>
        <taxon>Pseudomonadati</taxon>
        <taxon>Pseudomonadota</taxon>
        <taxon>Betaproteobacteria</taxon>
        <taxon>Neisseriales</taxon>
        <taxon>Chitinibacteraceae</taxon>
        <taxon>Chitinimonas</taxon>
    </lineage>
</organism>
<dbReference type="Proteomes" id="UP000317550">
    <property type="component" value="Chromosome"/>
</dbReference>
<keyword evidence="3" id="KW-1185">Reference proteome</keyword>
<accession>A0A516SLI1</accession>
<dbReference type="OrthoDB" id="4539897at2"/>
<proteinExistence type="predicted"/>
<dbReference type="Pfam" id="PF14261">
    <property type="entry name" value="DUF4351"/>
    <property type="match status" value="1"/>
</dbReference>
<evidence type="ECO:0000259" key="1">
    <source>
        <dbReference type="Pfam" id="PF14261"/>
    </source>
</evidence>
<sequence length="116" mass="13190">MKDWIAKLLLPSKFPQLNWPMAQLDEISDLQGVEAMMTNKMDLWAEEFIQKGVALGKAEGVEEGQANLLRRQILHKYGSLPEWVEERLGCATSEQLESWALQILSATSMDDVFSQH</sequence>
<gene>
    <name evidence="2" type="ORF">FNU76_22340</name>
</gene>
<reference evidence="3" key="1">
    <citation type="submission" date="2019-07" db="EMBL/GenBank/DDBJ databases">
        <title>Chitinimonas sp. nov., isolated from Ny-Alesund, arctica soil.</title>
        <authorList>
            <person name="Xu Q."/>
            <person name="Peng F."/>
        </authorList>
    </citation>
    <scope>NUCLEOTIDE SEQUENCE [LARGE SCALE GENOMIC DNA]</scope>
    <source>
        <strain evidence="3">R3-44</strain>
    </source>
</reference>
<protein>
    <submittedName>
        <fullName evidence="2">DUF4351 domain-containing protein</fullName>
    </submittedName>
</protein>
<dbReference type="KEGG" id="cari:FNU76_22340"/>
<name>A0A516SLI1_9NEIS</name>
<dbReference type="RefSeq" id="WP_144280251.1">
    <property type="nucleotide sequence ID" value="NZ_CP041730.1"/>
</dbReference>
<feature type="domain" description="DUF4351" evidence="1">
    <location>
        <begin position="59"/>
        <end position="112"/>
    </location>
</feature>
<evidence type="ECO:0000313" key="2">
    <source>
        <dbReference type="EMBL" id="QDQ28868.1"/>
    </source>
</evidence>
<dbReference type="AlphaFoldDB" id="A0A516SLI1"/>
<dbReference type="InterPro" id="IPR025587">
    <property type="entry name" value="DUF4351"/>
</dbReference>